<dbReference type="KEGG" id="vg:80004446"/>
<dbReference type="RefSeq" id="YP_010750791.1">
    <property type="nucleotide sequence ID" value="NC_073362.1"/>
</dbReference>
<accession>A0AAE8YCC1</accession>
<keyword evidence="2" id="KW-1185">Reference proteome</keyword>
<dbReference type="GeneID" id="80004446"/>
<dbReference type="Proteomes" id="UP000827716">
    <property type="component" value="Segment"/>
</dbReference>
<protein>
    <submittedName>
        <fullName evidence="1">Membrane protein</fullName>
    </submittedName>
</protein>
<sequence length="81" mass="8990">MDGWLVLALCSAVLLAGAALGYYTAASDEERKRPALLARVWEQGHDAGLTDWRETTATMERGLIPAPYTPNPYREDARRGR</sequence>
<gene>
    <name evidence="1" type="primary">63</name>
    <name evidence="1" type="ORF">SEA_KOZIE_63</name>
</gene>
<dbReference type="EMBL" id="OK040792">
    <property type="protein sequence ID" value="UDL16259.1"/>
    <property type="molecule type" value="Genomic_DNA"/>
</dbReference>
<evidence type="ECO:0000313" key="1">
    <source>
        <dbReference type="EMBL" id="UDL16259.1"/>
    </source>
</evidence>
<organism evidence="1 2">
    <name type="scientific">Microbacterium phage Kozie</name>
    <dbReference type="NCBI Taxonomy" id="2885981"/>
    <lineage>
        <taxon>Viruses</taxon>
        <taxon>Duplodnaviria</taxon>
        <taxon>Heunggongvirae</taxon>
        <taxon>Uroviricota</taxon>
        <taxon>Caudoviricetes</taxon>
        <taxon>Kutznervirinae</taxon>
        <taxon>Kozievirus</taxon>
        <taxon>Kozievirus kozie</taxon>
    </lineage>
</organism>
<proteinExistence type="predicted"/>
<reference evidence="1" key="1">
    <citation type="submission" date="2021-09" db="EMBL/GenBank/DDBJ databases">
        <authorList>
            <person name="Colton S."/>
            <person name="McKinney A."/>
            <person name="Ashley L."/>
            <person name="Annie C."/>
            <person name="Elissa F."/>
            <person name="Lindsey D."/>
            <person name="Brady H."/>
            <person name="Batt M.A."/>
            <person name="Denae B."/>
            <person name="Molloy S.D."/>
            <person name="Garlena R.A."/>
            <person name="Russell D.A."/>
            <person name="Jacobs-Sera D."/>
            <person name="Hatfull G.F."/>
        </authorList>
    </citation>
    <scope>NUCLEOTIDE SEQUENCE</scope>
</reference>
<evidence type="ECO:0000313" key="2">
    <source>
        <dbReference type="Proteomes" id="UP000827716"/>
    </source>
</evidence>
<name>A0AAE8YCC1_9CAUD</name>